<evidence type="ECO:0000313" key="8">
    <source>
        <dbReference type="Proteomes" id="UP000829401"/>
    </source>
</evidence>
<keyword evidence="2 5" id="KW-0690">Ribosome biogenesis</keyword>
<dbReference type="InterPro" id="IPR037027">
    <property type="entry name" value="YqgF/RNaseH-like_dom_sf"/>
</dbReference>
<dbReference type="Gene3D" id="3.30.420.140">
    <property type="entry name" value="YqgF/RNase H-like domain"/>
    <property type="match status" value="1"/>
</dbReference>
<keyword evidence="4 5" id="KW-0378">Hydrolase</keyword>
<name>A0A9E6ZGF1_ALIAG</name>
<dbReference type="GO" id="GO:0000967">
    <property type="term" value="P:rRNA 5'-end processing"/>
    <property type="evidence" value="ECO:0007669"/>
    <property type="project" value="UniProtKB-UniRule"/>
</dbReference>
<accession>A0A9E6ZGF1</accession>
<dbReference type="HAMAP" id="MF_00651">
    <property type="entry name" value="Nuclease_YqgF"/>
    <property type="match status" value="1"/>
</dbReference>
<dbReference type="PANTHER" id="PTHR33317:SF4">
    <property type="entry name" value="POLYNUCLEOTIDYL TRANSFERASE, RIBONUCLEASE H-LIKE SUPERFAMILY PROTEIN"/>
    <property type="match status" value="1"/>
</dbReference>
<comment type="similarity">
    <text evidence="5">Belongs to the YqgF HJR family.</text>
</comment>
<dbReference type="InterPro" id="IPR006641">
    <property type="entry name" value="YqgF/RNaseH-like_dom"/>
</dbReference>
<dbReference type="SUPFAM" id="SSF53098">
    <property type="entry name" value="Ribonuclease H-like"/>
    <property type="match status" value="1"/>
</dbReference>
<dbReference type="SMART" id="SM00732">
    <property type="entry name" value="YqgFc"/>
    <property type="match status" value="1"/>
</dbReference>
<evidence type="ECO:0000259" key="6">
    <source>
        <dbReference type="SMART" id="SM00732"/>
    </source>
</evidence>
<keyword evidence="8" id="KW-1185">Reference proteome</keyword>
<comment type="function">
    <text evidence="5">Could be a nuclease involved in processing of the 5'-end of pre-16S rRNA.</text>
</comment>
<dbReference type="Proteomes" id="UP000829401">
    <property type="component" value="Chromosome"/>
</dbReference>
<gene>
    <name evidence="7" type="primary">ruvX</name>
    <name evidence="7" type="ORF">K1I37_15475</name>
</gene>
<comment type="subcellular location">
    <subcellularLocation>
        <location evidence="5">Cytoplasm</location>
    </subcellularLocation>
</comment>
<dbReference type="Pfam" id="PF03652">
    <property type="entry name" value="RuvX"/>
    <property type="match status" value="1"/>
</dbReference>
<dbReference type="CDD" id="cd16964">
    <property type="entry name" value="YqgF"/>
    <property type="match status" value="1"/>
</dbReference>
<feature type="domain" description="YqgF/RNase H-like" evidence="6">
    <location>
        <begin position="7"/>
        <end position="107"/>
    </location>
</feature>
<organism evidence="7 8">
    <name type="scientific">Alicyclobacillus acidoterrestris (strain ATCC 49025 / DSM 3922 / CIP 106132 / NCIMB 13137 / GD3B)</name>
    <dbReference type="NCBI Taxonomy" id="1356854"/>
    <lineage>
        <taxon>Bacteria</taxon>
        <taxon>Bacillati</taxon>
        <taxon>Bacillota</taxon>
        <taxon>Bacilli</taxon>
        <taxon>Bacillales</taxon>
        <taxon>Alicyclobacillaceae</taxon>
        <taxon>Alicyclobacillus</taxon>
    </lineage>
</organism>
<proteinExistence type="inferred from homology"/>
<evidence type="ECO:0000256" key="5">
    <source>
        <dbReference type="HAMAP-Rule" id="MF_00651"/>
    </source>
</evidence>
<dbReference type="AlphaFoldDB" id="A0A9E6ZGF1"/>
<dbReference type="EC" id="3.1.-.-" evidence="5"/>
<reference evidence="8" key="1">
    <citation type="journal article" date="2022" name="G3 (Bethesda)">
        <title>Unveiling the complete genome sequence of Alicyclobacillus acidoterrestris DSM 3922T, a taint-producing strain.</title>
        <authorList>
            <person name="Leonardo I.C."/>
            <person name="Barreto Crespo M.T."/>
            <person name="Gaspar F.B."/>
        </authorList>
    </citation>
    <scope>NUCLEOTIDE SEQUENCE [LARGE SCALE GENOMIC DNA]</scope>
    <source>
        <strain evidence="8">DSM 3922</strain>
    </source>
</reference>
<keyword evidence="3 5" id="KW-0540">Nuclease</keyword>
<evidence type="ECO:0000256" key="2">
    <source>
        <dbReference type="ARBA" id="ARBA00022517"/>
    </source>
</evidence>
<dbReference type="EMBL" id="CP080467">
    <property type="protein sequence ID" value="UNO48073.1"/>
    <property type="molecule type" value="Genomic_DNA"/>
</dbReference>
<evidence type="ECO:0000256" key="3">
    <source>
        <dbReference type="ARBA" id="ARBA00022722"/>
    </source>
</evidence>
<evidence type="ECO:0000256" key="4">
    <source>
        <dbReference type="ARBA" id="ARBA00022801"/>
    </source>
</evidence>
<protein>
    <recommendedName>
        <fullName evidence="5">Putative pre-16S rRNA nuclease</fullName>
        <ecNumber evidence="5">3.1.-.-</ecNumber>
    </recommendedName>
</protein>
<evidence type="ECO:0000313" key="7">
    <source>
        <dbReference type="EMBL" id="UNO48073.1"/>
    </source>
</evidence>
<dbReference type="PANTHER" id="PTHR33317">
    <property type="entry name" value="POLYNUCLEOTIDYL TRANSFERASE, RIBONUCLEASE H-LIKE SUPERFAMILY PROTEIN"/>
    <property type="match status" value="1"/>
</dbReference>
<dbReference type="InterPro" id="IPR012337">
    <property type="entry name" value="RNaseH-like_sf"/>
</dbReference>
<dbReference type="GO" id="GO:0004518">
    <property type="term" value="F:nuclease activity"/>
    <property type="evidence" value="ECO:0007669"/>
    <property type="project" value="UniProtKB-KW"/>
</dbReference>
<dbReference type="GO" id="GO:0016788">
    <property type="term" value="F:hydrolase activity, acting on ester bonds"/>
    <property type="evidence" value="ECO:0007669"/>
    <property type="project" value="UniProtKB-UniRule"/>
</dbReference>
<keyword evidence="1 5" id="KW-0963">Cytoplasm</keyword>
<dbReference type="GO" id="GO:0005829">
    <property type="term" value="C:cytosol"/>
    <property type="evidence" value="ECO:0007669"/>
    <property type="project" value="TreeGrafter"/>
</dbReference>
<dbReference type="KEGG" id="aaco:K1I37_15475"/>
<dbReference type="RefSeq" id="WP_236613937.1">
    <property type="nucleotide sequence ID" value="NZ_AURB01000198.1"/>
</dbReference>
<evidence type="ECO:0000256" key="1">
    <source>
        <dbReference type="ARBA" id="ARBA00022490"/>
    </source>
</evidence>
<sequence length="143" mass="16046">MLRYTAMRILAVDYGERRVGLALSDPMGFLASALKVIQRQSDKQVAAEIGDVVREYEVERIVLGNPITMSGEVGQKAQHVEKFRALLMNVVDIPVELFDERLTTVSAQRVLLEADVSRKRRKQVVDAVAATILLQHYLDAKSH</sequence>
<dbReference type="InterPro" id="IPR005227">
    <property type="entry name" value="YqgF"/>
</dbReference>
<dbReference type="NCBIfam" id="TIGR00250">
    <property type="entry name" value="RNAse_H_YqgF"/>
    <property type="match status" value="1"/>
</dbReference>